<feature type="chain" id="PRO_5040846405" evidence="1">
    <location>
        <begin position="22"/>
        <end position="477"/>
    </location>
</feature>
<evidence type="ECO:0000259" key="3">
    <source>
        <dbReference type="Pfam" id="PF13449"/>
    </source>
</evidence>
<dbReference type="Pfam" id="PF07589">
    <property type="entry name" value="PEP-CTERM"/>
    <property type="match status" value="1"/>
</dbReference>
<dbReference type="InterPro" id="IPR011045">
    <property type="entry name" value="N2O_reductase_N"/>
</dbReference>
<dbReference type="Gene3D" id="2.130.10.10">
    <property type="entry name" value="YVTN repeat-like/Quinoprotein amine dehydrogenase"/>
    <property type="match status" value="1"/>
</dbReference>
<gene>
    <name evidence="4" type="ORF">KK488_12510</name>
</gene>
<feature type="domain" description="Phytase-like" evidence="3">
    <location>
        <begin position="54"/>
        <end position="414"/>
    </location>
</feature>
<dbReference type="InterPro" id="IPR015943">
    <property type="entry name" value="WD40/YVTN_repeat-like_dom_sf"/>
</dbReference>
<evidence type="ECO:0000256" key="1">
    <source>
        <dbReference type="SAM" id="SignalP"/>
    </source>
</evidence>
<dbReference type="RefSeq" id="WP_214624010.1">
    <property type="nucleotide sequence ID" value="NZ_JAHGAW010000007.1"/>
</dbReference>
<evidence type="ECO:0000313" key="5">
    <source>
        <dbReference type="Proteomes" id="UP001138757"/>
    </source>
</evidence>
<dbReference type="PANTHER" id="PTHR37957:SF1">
    <property type="entry name" value="PHYTASE-LIKE DOMAIN-CONTAINING PROTEIN"/>
    <property type="match status" value="1"/>
</dbReference>
<dbReference type="EMBL" id="JAHGAW010000007">
    <property type="protein sequence ID" value="MBT2187768.1"/>
    <property type="molecule type" value="Genomic_DNA"/>
</dbReference>
<keyword evidence="1" id="KW-0732">Signal</keyword>
<dbReference type="SUPFAM" id="SSF50974">
    <property type="entry name" value="Nitrous oxide reductase, N-terminal domain"/>
    <property type="match status" value="1"/>
</dbReference>
<evidence type="ECO:0000259" key="2">
    <source>
        <dbReference type="Pfam" id="PF07589"/>
    </source>
</evidence>
<organism evidence="4 5">
    <name type="scientific">Sphingobium nicotianae</name>
    <dbReference type="NCBI Taxonomy" id="2782607"/>
    <lineage>
        <taxon>Bacteria</taxon>
        <taxon>Pseudomonadati</taxon>
        <taxon>Pseudomonadota</taxon>
        <taxon>Alphaproteobacteria</taxon>
        <taxon>Sphingomonadales</taxon>
        <taxon>Sphingomonadaceae</taxon>
        <taxon>Sphingobium</taxon>
    </lineage>
</organism>
<comment type="caution">
    <text evidence="4">The sequence shown here is derived from an EMBL/GenBank/DDBJ whole genome shotgun (WGS) entry which is preliminary data.</text>
</comment>
<accession>A0A9X1IRU0</accession>
<dbReference type="AlphaFoldDB" id="A0A9X1IRU0"/>
<proteinExistence type="predicted"/>
<keyword evidence="5" id="KW-1185">Reference proteome</keyword>
<feature type="domain" description="Ice-binding protein C-terminal" evidence="2">
    <location>
        <begin position="445"/>
        <end position="469"/>
    </location>
</feature>
<name>A0A9X1IRU0_9SPHN</name>
<dbReference type="Proteomes" id="UP001138757">
    <property type="component" value="Unassembled WGS sequence"/>
</dbReference>
<sequence length="477" mass="50088">MNMFSKIALCVAIATPMPASSAAMLLATGTLSGATDASGLNYTLENGLAANFLGGVGSGFAYAGGNTFLSVPDRGPNATPYNSLVDDTVSYIARFHTMTMALTPSAPGSTLPYQLTPTLNSTTLLWSDQPLTYGDGTAYGLPAGDWVNTPGKYYFTGRSDNFGSGLSTNPAFARFDPESIRVSADGKTVFVSDEYGPFVRQFDRETGKLVKTFALPDNLAIANLAPKVDDEIGGNTSGRTTNKGMEGLAITPNGKTLVGIMQAATLQDAANPATNKMVRIVTIDIASGETKEYAYMLTNGSGVSDIVAINDHEFLVDERDGKGLGDGSNAKWKQVFKIDLAGATPLTNETGAAAAALAVAKDASPFINLVDALVAYGIPKSQIPSKIEGLSFGQDVEVNGVMMHTLYITDDNDFLPATSGPNHFYVFGFTDNDLPRYVPQTLPGVPEPASWAMMIGGLAFVGAALRGRKGGIAVRFV</sequence>
<reference evidence="4" key="1">
    <citation type="submission" date="2021-05" db="EMBL/GenBank/DDBJ databases">
        <title>Genome of Sphingobium sp. strain.</title>
        <authorList>
            <person name="Fan R."/>
        </authorList>
    </citation>
    <scope>NUCLEOTIDE SEQUENCE</scope>
    <source>
        <strain evidence="4">H33</strain>
    </source>
</reference>
<dbReference type="InterPro" id="IPR027372">
    <property type="entry name" value="Phytase-like_dom"/>
</dbReference>
<dbReference type="Pfam" id="PF13449">
    <property type="entry name" value="Phytase-like"/>
    <property type="match status" value="1"/>
</dbReference>
<dbReference type="SUPFAM" id="SSF63825">
    <property type="entry name" value="YWTD domain"/>
    <property type="match status" value="1"/>
</dbReference>
<dbReference type="NCBIfam" id="NF035944">
    <property type="entry name" value="PEPxxWA-CTERM"/>
    <property type="match status" value="1"/>
</dbReference>
<feature type="signal peptide" evidence="1">
    <location>
        <begin position="1"/>
        <end position="21"/>
    </location>
</feature>
<dbReference type="PANTHER" id="PTHR37957">
    <property type="entry name" value="BLR7070 PROTEIN"/>
    <property type="match status" value="1"/>
</dbReference>
<evidence type="ECO:0000313" key="4">
    <source>
        <dbReference type="EMBL" id="MBT2187768.1"/>
    </source>
</evidence>
<dbReference type="InterPro" id="IPR013424">
    <property type="entry name" value="Ice-binding_C"/>
</dbReference>
<protein>
    <submittedName>
        <fullName evidence="4">Esterase-like activity of phytase family protein</fullName>
    </submittedName>
</protein>